<dbReference type="RefSeq" id="WP_378124146.1">
    <property type="nucleotide sequence ID" value="NZ_JBHSEK010000002.1"/>
</dbReference>
<feature type="compositionally biased region" description="Low complexity" evidence="1">
    <location>
        <begin position="85"/>
        <end position="100"/>
    </location>
</feature>
<evidence type="ECO:0000313" key="3">
    <source>
        <dbReference type="Proteomes" id="UP001595999"/>
    </source>
</evidence>
<protein>
    <submittedName>
        <fullName evidence="2">GspMb/PilO family protein</fullName>
    </submittedName>
</protein>
<dbReference type="InterPro" id="IPR034756">
    <property type="entry name" value="T2SSM_b"/>
</dbReference>
<name>A0ABV8ZQ61_9NEIS</name>
<proteinExistence type="predicted"/>
<dbReference type="Pfam" id="PF10741">
    <property type="entry name" value="T2SSM_b"/>
    <property type="match status" value="1"/>
</dbReference>
<gene>
    <name evidence="2" type="ORF">ACFO0R_04250</name>
</gene>
<organism evidence="2 3">
    <name type="scientific">Chromobacterium aquaticum</name>
    <dbReference type="NCBI Taxonomy" id="467180"/>
    <lineage>
        <taxon>Bacteria</taxon>
        <taxon>Pseudomonadati</taxon>
        <taxon>Pseudomonadota</taxon>
        <taxon>Betaproteobacteria</taxon>
        <taxon>Neisseriales</taxon>
        <taxon>Chromobacteriaceae</taxon>
        <taxon>Chromobacterium</taxon>
    </lineage>
</organism>
<evidence type="ECO:0000313" key="2">
    <source>
        <dbReference type="EMBL" id="MFC4488821.1"/>
    </source>
</evidence>
<reference evidence="3" key="1">
    <citation type="journal article" date="2019" name="Int. J. Syst. Evol. Microbiol.">
        <title>The Global Catalogue of Microorganisms (GCM) 10K type strain sequencing project: providing services to taxonomists for standard genome sequencing and annotation.</title>
        <authorList>
            <consortium name="The Broad Institute Genomics Platform"/>
            <consortium name="The Broad Institute Genome Sequencing Center for Infectious Disease"/>
            <person name="Wu L."/>
            <person name="Ma J."/>
        </authorList>
    </citation>
    <scope>NUCLEOTIDE SEQUENCE [LARGE SCALE GENOMIC DNA]</scope>
    <source>
        <strain evidence="3">CGMCC 4.7608</strain>
    </source>
</reference>
<keyword evidence="3" id="KW-1185">Reference proteome</keyword>
<evidence type="ECO:0000256" key="1">
    <source>
        <dbReference type="SAM" id="MobiDB-lite"/>
    </source>
</evidence>
<sequence length="204" mass="22801">MSARWRTVTAALITAWRRARQVRVQPESGQWRHWGRRLRWQRQVLACHLGRGGQLALAACGLLLGYGALAQWPQQQDLQQRRQRLSAPPRALPAAEPTARAQQLRAQLSEDMNPRKQALLAQLSQAGLIVFDAAYRDEPEAGGKLRRVSVELSAAGRYPELMAALVALKAQPLLRLETLTLERAQTTNVMLSIRMRLSMLGAGQ</sequence>
<comment type="caution">
    <text evidence="2">The sequence shown here is derived from an EMBL/GenBank/DDBJ whole genome shotgun (WGS) entry which is preliminary data.</text>
</comment>
<dbReference type="Proteomes" id="UP001595999">
    <property type="component" value="Unassembled WGS sequence"/>
</dbReference>
<accession>A0ABV8ZQ61</accession>
<feature type="region of interest" description="Disordered" evidence="1">
    <location>
        <begin position="80"/>
        <end position="100"/>
    </location>
</feature>
<dbReference type="EMBL" id="JBHSEK010000002">
    <property type="protein sequence ID" value="MFC4488821.1"/>
    <property type="molecule type" value="Genomic_DNA"/>
</dbReference>